<dbReference type="GO" id="GO:0005524">
    <property type="term" value="F:ATP binding"/>
    <property type="evidence" value="ECO:0007669"/>
    <property type="project" value="UniProtKB-KW"/>
</dbReference>
<dbReference type="SUPFAM" id="SSF52540">
    <property type="entry name" value="P-loop containing nucleoside triphosphate hydrolases"/>
    <property type="match status" value="1"/>
</dbReference>
<keyword evidence="7" id="KW-0067">ATP-binding</keyword>
<dbReference type="GO" id="GO:0004386">
    <property type="term" value="F:helicase activity"/>
    <property type="evidence" value="ECO:0007669"/>
    <property type="project" value="UniProtKB-KW"/>
</dbReference>
<evidence type="ECO:0000259" key="9">
    <source>
        <dbReference type="PROSITE" id="PS51192"/>
    </source>
</evidence>
<feature type="domain" description="Helicase C-terminal" evidence="10">
    <location>
        <begin position="267"/>
        <end position="435"/>
    </location>
</feature>
<evidence type="ECO:0000256" key="6">
    <source>
        <dbReference type="ARBA" id="ARBA00022806"/>
    </source>
</evidence>
<dbReference type="EMBL" id="SPKJ01000004">
    <property type="protein sequence ID" value="MYZ46622.1"/>
    <property type="molecule type" value="Genomic_DNA"/>
</dbReference>
<dbReference type="Gene3D" id="3.40.50.300">
    <property type="entry name" value="P-loop containing nucleotide triphosphate hydrolases"/>
    <property type="match status" value="2"/>
</dbReference>
<organism evidence="12 13">
    <name type="scientific">Propylenella binzhouense</name>
    <dbReference type="NCBI Taxonomy" id="2555902"/>
    <lineage>
        <taxon>Bacteria</taxon>
        <taxon>Pseudomonadati</taxon>
        <taxon>Pseudomonadota</taxon>
        <taxon>Alphaproteobacteria</taxon>
        <taxon>Hyphomicrobiales</taxon>
        <taxon>Propylenellaceae</taxon>
        <taxon>Propylenella</taxon>
    </lineage>
</organism>
<evidence type="ECO:0000256" key="5">
    <source>
        <dbReference type="ARBA" id="ARBA00022801"/>
    </source>
</evidence>
<dbReference type="Gene3D" id="1.10.3210.30">
    <property type="match status" value="1"/>
</dbReference>
<comment type="similarity">
    <text evidence="1">In the N-terminal section; belongs to the CRISPR-associated nuclease Cas3-HD family.</text>
</comment>
<evidence type="ECO:0000256" key="4">
    <source>
        <dbReference type="ARBA" id="ARBA00022741"/>
    </source>
</evidence>
<reference evidence="12" key="1">
    <citation type="submission" date="2019-03" db="EMBL/GenBank/DDBJ databases">
        <title>Afifella sp. nov., isolated from activated sludge.</title>
        <authorList>
            <person name="Li Q."/>
            <person name="Liu Y."/>
        </authorList>
    </citation>
    <scope>NUCLEOTIDE SEQUENCE</scope>
    <source>
        <strain evidence="12">L72</strain>
    </source>
</reference>
<dbReference type="PANTHER" id="PTHR47962:SF5">
    <property type="entry name" value="ATP-DEPENDENT HELICASE LHR-RELATED"/>
    <property type="match status" value="1"/>
</dbReference>
<gene>
    <name evidence="12" type="primary">cas3u</name>
    <name evidence="12" type="ORF">E4O86_02660</name>
</gene>
<dbReference type="InterPro" id="IPR027417">
    <property type="entry name" value="P-loop_NTPase"/>
</dbReference>
<dbReference type="InterPro" id="IPR052511">
    <property type="entry name" value="ATP-dep_Helicase"/>
</dbReference>
<dbReference type="Proteomes" id="UP000773614">
    <property type="component" value="Unassembled WGS sequence"/>
</dbReference>
<comment type="similarity">
    <text evidence="2">In the central section; belongs to the CRISPR-associated helicase Cas3 family.</text>
</comment>
<evidence type="ECO:0000259" key="11">
    <source>
        <dbReference type="PROSITE" id="PS51643"/>
    </source>
</evidence>
<evidence type="ECO:0000256" key="7">
    <source>
        <dbReference type="ARBA" id="ARBA00022840"/>
    </source>
</evidence>
<dbReference type="InterPro" id="IPR014001">
    <property type="entry name" value="Helicase_ATP-bd"/>
</dbReference>
<evidence type="ECO:0000313" key="13">
    <source>
        <dbReference type="Proteomes" id="UP000773614"/>
    </source>
</evidence>
<name>A0A964T299_9HYPH</name>
<dbReference type="GO" id="GO:0051607">
    <property type="term" value="P:defense response to virus"/>
    <property type="evidence" value="ECO:0007669"/>
    <property type="project" value="UniProtKB-KW"/>
</dbReference>
<dbReference type="PANTHER" id="PTHR47962">
    <property type="entry name" value="ATP-DEPENDENT HELICASE LHR-RELATED-RELATED"/>
    <property type="match status" value="1"/>
</dbReference>
<keyword evidence="3" id="KW-0479">Metal-binding</keyword>
<evidence type="ECO:0000256" key="3">
    <source>
        <dbReference type="ARBA" id="ARBA00022723"/>
    </source>
</evidence>
<dbReference type="SMART" id="SM00487">
    <property type="entry name" value="DEXDc"/>
    <property type="match status" value="1"/>
</dbReference>
<dbReference type="InterPro" id="IPR001650">
    <property type="entry name" value="Helicase_C-like"/>
</dbReference>
<dbReference type="Pfam" id="PF22590">
    <property type="entry name" value="Cas3-like_C_2"/>
    <property type="match status" value="1"/>
</dbReference>
<dbReference type="InterPro" id="IPR011545">
    <property type="entry name" value="DEAD/DEAH_box_helicase_dom"/>
</dbReference>
<dbReference type="InterPro" id="IPR038257">
    <property type="entry name" value="CRISPR-assoc_Cas3_HD_sf"/>
</dbReference>
<feature type="domain" description="HD Cas3-type" evidence="11">
    <location>
        <begin position="690"/>
        <end position="860"/>
    </location>
</feature>
<evidence type="ECO:0000256" key="8">
    <source>
        <dbReference type="ARBA" id="ARBA00023118"/>
    </source>
</evidence>
<dbReference type="GO" id="GO:0016887">
    <property type="term" value="F:ATP hydrolysis activity"/>
    <property type="evidence" value="ECO:0007669"/>
    <property type="project" value="TreeGrafter"/>
</dbReference>
<accession>A0A964T299</accession>
<evidence type="ECO:0000313" key="12">
    <source>
        <dbReference type="EMBL" id="MYZ46622.1"/>
    </source>
</evidence>
<keyword evidence="13" id="KW-1185">Reference proteome</keyword>
<dbReference type="Pfam" id="PF00270">
    <property type="entry name" value="DEAD"/>
    <property type="match status" value="1"/>
</dbReference>
<dbReference type="NCBIfam" id="TIGR02621">
    <property type="entry name" value="cas3_GSU0051"/>
    <property type="match status" value="1"/>
</dbReference>
<keyword evidence="5" id="KW-0378">Hydrolase</keyword>
<dbReference type="PROSITE" id="PS51194">
    <property type="entry name" value="HELICASE_CTER"/>
    <property type="match status" value="1"/>
</dbReference>
<dbReference type="InterPro" id="IPR006483">
    <property type="entry name" value="CRISPR-assoc_Cas3_HD"/>
</dbReference>
<dbReference type="SUPFAM" id="SSF109604">
    <property type="entry name" value="HD-domain/PDEase-like"/>
    <property type="match status" value="1"/>
</dbReference>
<dbReference type="PROSITE" id="PS51643">
    <property type="entry name" value="HD_CAS3"/>
    <property type="match status" value="1"/>
</dbReference>
<dbReference type="InterPro" id="IPR013444">
    <property type="entry name" value="Helicase_Cas3_CRISPR-ass_Anaes"/>
</dbReference>
<feature type="domain" description="Helicase ATP-binding" evidence="9">
    <location>
        <begin position="31"/>
        <end position="226"/>
    </location>
</feature>
<evidence type="ECO:0000256" key="2">
    <source>
        <dbReference type="ARBA" id="ARBA00009046"/>
    </source>
</evidence>
<dbReference type="GO" id="GO:0003677">
    <property type="term" value="F:DNA binding"/>
    <property type="evidence" value="ECO:0007669"/>
    <property type="project" value="TreeGrafter"/>
</dbReference>
<keyword evidence="6" id="KW-0347">Helicase</keyword>
<comment type="caution">
    <text evidence="12">The sequence shown here is derived from an EMBL/GenBank/DDBJ whole genome shotgun (WGS) entry which is preliminary data.</text>
</comment>
<protein>
    <submittedName>
        <fullName evidence="12">Type I-U CRISPR-associated helicase/endonuclease Cas3</fullName>
    </submittedName>
</protein>
<dbReference type="AlphaFoldDB" id="A0A964T299"/>
<evidence type="ECO:0000259" key="10">
    <source>
        <dbReference type="PROSITE" id="PS51194"/>
    </source>
</evidence>
<sequence>MAINATAAQIGGHLAEMLGNRPFPWQERLGSAFMAGEIPVGLDIPTGLGKTKIIAIWLTALASGAAVPRRLIYVVDRRAVVDQATAEAEDTAAIFRNEFGADITISTLRGQHVDSGEWREDPSRPAIVVGTVDMIGSRLLFEGYGISRRMRPLHAGLLGVDSLVVLDEAHLVPPFQALMETISVDPTLAGRQPLPVPRLRLMSLSATQSPGAEATFRIGEDDRRHPEVERRLGAAKLLSVSDVQASKTKGERQELDPAVLAEALAGQATAIADGLDGPARILVYCDGRAVAERVADHLSERQPILFTGARRVHERQRAADELRSAGFMAGAEPPEATRFLIATSAGEVGVDLDADHAIMDLVPWERMVQRLGRVNRRGRGSALVRVVDPGLANSPSGARLDSVRRLLRRLPPTGGAVQAGPGALGELAAREPDLVREATTPEPLRPALSRPLVDAWALTGLPQHTGRPEVDPWLRGWVEVEPQTRIVWREHLPRRAADPAVQVAEVEAFFAHARPHLSEMLETETYRATDWLYARAKAFRGSDTGAEREKRDKQEIVFLLDPDGGLHARLTLGTLALWAGRKIDRQAQRERDAFEHALAGRTLVVDAALGGLDAAGLLKNDQNEAPSVADGAGGWPEVGFTIQQSRPGDQYAGAAYRFVTRFSAEGDPETLLDIFLQRERQDTDIDAPSRAARDVPLAEHASAVEAEVRRIAGRLGLEPRWVELLAAAARLHDHGKAAPVWQEAMNAPRAGRPYAKTRGGGNPTALGRYRHEFGSLFAAQSDPAVQAMNPDDRDLLLHLIAAHHGNARPTIWVENCPEGPPTAMAAAGLEVALRFARLQTRWGPWGLAWWESLLRAADQTVSKEAG</sequence>
<proteinExistence type="inferred from homology"/>
<dbReference type="GO" id="GO:0046872">
    <property type="term" value="F:metal ion binding"/>
    <property type="evidence" value="ECO:0007669"/>
    <property type="project" value="UniProtKB-KW"/>
</dbReference>
<dbReference type="InterPro" id="IPR054712">
    <property type="entry name" value="Cas3-like_dom"/>
</dbReference>
<keyword evidence="4" id="KW-0547">Nucleotide-binding</keyword>
<dbReference type="SMART" id="SM00490">
    <property type="entry name" value="HELICc"/>
    <property type="match status" value="1"/>
</dbReference>
<dbReference type="NCBIfam" id="TIGR01596">
    <property type="entry name" value="cas3_HD"/>
    <property type="match status" value="1"/>
</dbReference>
<evidence type="ECO:0000256" key="1">
    <source>
        <dbReference type="ARBA" id="ARBA00006847"/>
    </source>
</evidence>
<dbReference type="PROSITE" id="PS51192">
    <property type="entry name" value="HELICASE_ATP_BIND_1"/>
    <property type="match status" value="1"/>
</dbReference>
<keyword evidence="8" id="KW-0051">Antiviral defense</keyword>